<sequence length="24" mass="2666">MFLSRTVFPKVSFKSTVLAPHTTA</sequence>
<proteinExistence type="predicted"/>
<accession>A0A0A9CCP8</accession>
<reference evidence="1" key="2">
    <citation type="journal article" date="2015" name="Data Brief">
        <title>Shoot transcriptome of the giant reed, Arundo donax.</title>
        <authorList>
            <person name="Barrero R.A."/>
            <person name="Guerrero F.D."/>
            <person name="Moolhuijzen P."/>
            <person name="Goolsby J.A."/>
            <person name="Tidwell J."/>
            <person name="Bellgard S.E."/>
            <person name="Bellgard M.I."/>
        </authorList>
    </citation>
    <scope>NUCLEOTIDE SEQUENCE</scope>
    <source>
        <tissue evidence="1">Shoot tissue taken approximately 20 cm above the soil surface</tissue>
    </source>
</reference>
<organism evidence="1">
    <name type="scientific">Arundo donax</name>
    <name type="common">Giant reed</name>
    <name type="synonym">Donax arundinaceus</name>
    <dbReference type="NCBI Taxonomy" id="35708"/>
    <lineage>
        <taxon>Eukaryota</taxon>
        <taxon>Viridiplantae</taxon>
        <taxon>Streptophyta</taxon>
        <taxon>Embryophyta</taxon>
        <taxon>Tracheophyta</taxon>
        <taxon>Spermatophyta</taxon>
        <taxon>Magnoliopsida</taxon>
        <taxon>Liliopsida</taxon>
        <taxon>Poales</taxon>
        <taxon>Poaceae</taxon>
        <taxon>PACMAD clade</taxon>
        <taxon>Arundinoideae</taxon>
        <taxon>Arundineae</taxon>
        <taxon>Arundo</taxon>
    </lineage>
</organism>
<dbReference type="EMBL" id="GBRH01226755">
    <property type="protein sequence ID" value="JAD71140.1"/>
    <property type="molecule type" value="Transcribed_RNA"/>
</dbReference>
<name>A0A0A9CCP8_ARUDO</name>
<reference evidence="1" key="1">
    <citation type="submission" date="2014-09" db="EMBL/GenBank/DDBJ databases">
        <authorList>
            <person name="Magalhaes I.L.F."/>
            <person name="Oliveira U."/>
            <person name="Santos F.R."/>
            <person name="Vidigal T.H.D.A."/>
            <person name="Brescovit A.D."/>
            <person name="Santos A.J."/>
        </authorList>
    </citation>
    <scope>NUCLEOTIDE SEQUENCE</scope>
    <source>
        <tissue evidence="1">Shoot tissue taken approximately 20 cm above the soil surface</tissue>
    </source>
</reference>
<dbReference type="AlphaFoldDB" id="A0A0A9CCP8"/>
<protein>
    <submittedName>
        <fullName evidence="1">Uncharacterized protein</fullName>
    </submittedName>
</protein>
<evidence type="ECO:0000313" key="1">
    <source>
        <dbReference type="EMBL" id="JAD71140.1"/>
    </source>
</evidence>